<keyword evidence="3" id="KW-1185">Reference proteome</keyword>
<keyword evidence="1" id="KW-0812">Transmembrane</keyword>
<organism evidence="2 3">
    <name type="scientific">Actinomadura miaoliensis</name>
    <dbReference type="NCBI Taxonomy" id="430685"/>
    <lineage>
        <taxon>Bacteria</taxon>
        <taxon>Bacillati</taxon>
        <taxon>Actinomycetota</taxon>
        <taxon>Actinomycetes</taxon>
        <taxon>Streptosporangiales</taxon>
        <taxon>Thermomonosporaceae</taxon>
        <taxon>Actinomadura</taxon>
    </lineage>
</organism>
<dbReference type="Proteomes" id="UP001500683">
    <property type="component" value="Unassembled WGS sequence"/>
</dbReference>
<keyword evidence="1" id="KW-1133">Transmembrane helix</keyword>
<sequence>MLMRVRVVILALIAAVFLYVAANPEKDGPGALALVVILGFLLAATFGWDDPPNGGGGGYGGGGGGYGGYSGGEGGCGGCGGD</sequence>
<gene>
    <name evidence="2" type="ORF">GCM10022214_58710</name>
</gene>
<proteinExistence type="predicted"/>
<protein>
    <submittedName>
        <fullName evidence="2">Uncharacterized protein</fullName>
    </submittedName>
</protein>
<accession>A0ABP7WJR5</accession>
<dbReference type="EMBL" id="BAAAZG010000045">
    <property type="protein sequence ID" value="GAA4090133.1"/>
    <property type="molecule type" value="Genomic_DNA"/>
</dbReference>
<keyword evidence="1" id="KW-0472">Membrane</keyword>
<comment type="caution">
    <text evidence="2">The sequence shown here is derived from an EMBL/GenBank/DDBJ whole genome shotgun (WGS) entry which is preliminary data.</text>
</comment>
<evidence type="ECO:0000313" key="3">
    <source>
        <dbReference type="Proteomes" id="UP001500683"/>
    </source>
</evidence>
<evidence type="ECO:0000313" key="2">
    <source>
        <dbReference type="EMBL" id="GAA4090133.1"/>
    </source>
</evidence>
<evidence type="ECO:0000256" key="1">
    <source>
        <dbReference type="SAM" id="Phobius"/>
    </source>
</evidence>
<feature type="transmembrane region" description="Helical" evidence="1">
    <location>
        <begin position="32"/>
        <end position="48"/>
    </location>
</feature>
<dbReference type="RefSeq" id="WP_344954072.1">
    <property type="nucleotide sequence ID" value="NZ_BAAAZG010000045.1"/>
</dbReference>
<name>A0ABP7WJR5_9ACTN</name>
<reference evidence="3" key="1">
    <citation type="journal article" date="2019" name="Int. J. Syst. Evol. Microbiol.">
        <title>The Global Catalogue of Microorganisms (GCM) 10K type strain sequencing project: providing services to taxonomists for standard genome sequencing and annotation.</title>
        <authorList>
            <consortium name="The Broad Institute Genomics Platform"/>
            <consortium name="The Broad Institute Genome Sequencing Center for Infectious Disease"/>
            <person name="Wu L."/>
            <person name="Ma J."/>
        </authorList>
    </citation>
    <scope>NUCLEOTIDE SEQUENCE [LARGE SCALE GENOMIC DNA]</scope>
    <source>
        <strain evidence="3">JCM 16702</strain>
    </source>
</reference>